<dbReference type="PROSITE" id="PS51078">
    <property type="entry name" value="ICLR_ED"/>
    <property type="match status" value="1"/>
</dbReference>
<dbReference type="PANTHER" id="PTHR30136">
    <property type="entry name" value="HELIX-TURN-HELIX TRANSCRIPTIONAL REGULATOR, ICLR FAMILY"/>
    <property type="match status" value="1"/>
</dbReference>
<dbReference type="SMART" id="SM00346">
    <property type="entry name" value="HTH_ICLR"/>
    <property type="match status" value="1"/>
</dbReference>
<proteinExistence type="predicted"/>
<keyword evidence="1" id="KW-0238">DNA-binding</keyword>
<evidence type="ECO:0000259" key="3">
    <source>
        <dbReference type="PROSITE" id="PS51078"/>
    </source>
</evidence>
<dbReference type="InterPro" id="IPR005471">
    <property type="entry name" value="Tscrpt_reg_IclR_N"/>
</dbReference>
<evidence type="ECO:0000256" key="1">
    <source>
        <dbReference type="ARBA" id="ARBA00023125"/>
    </source>
</evidence>
<comment type="caution">
    <text evidence="4">The sequence shown here is derived from an EMBL/GenBank/DDBJ whole genome shotgun (WGS) entry which is preliminary data.</text>
</comment>
<evidence type="ECO:0000259" key="2">
    <source>
        <dbReference type="PROSITE" id="PS51077"/>
    </source>
</evidence>
<dbReference type="InterPro" id="IPR050707">
    <property type="entry name" value="HTH_MetabolicPath_Reg"/>
</dbReference>
<accession>A0ABS6I0A1</accession>
<dbReference type="InterPro" id="IPR014757">
    <property type="entry name" value="Tscrpt_reg_IclR_C"/>
</dbReference>
<dbReference type="Pfam" id="PF01614">
    <property type="entry name" value="IclR_C"/>
    <property type="match status" value="1"/>
</dbReference>
<organism evidence="4 5">
    <name type="scientific">Paenarthrobacter aromaticivorans</name>
    <dbReference type="NCBI Taxonomy" id="2849150"/>
    <lineage>
        <taxon>Bacteria</taxon>
        <taxon>Bacillati</taxon>
        <taxon>Actinomycetota</taxon>
        <taxon>Actinomycetes</taxon>
        <taxon>Micrococcales</taxon>
        <taxon>Micrococcaceae</taxon>
        <taxon>Paenarthrobacter</taxon>
    </lineage>
</organism>
<dbReference type="Pfam" id="PF09339">
    <property type="entry name" value="HTH_IclR"/>
    <property type="match status" value="1"/>
</dbReference>
<keyword evidence="5" id="KW-1185">Reference proteome</keyword>
<sequence length="271" mass="28997">MTEPDESIGGMNLVTKSAGILQTIAAAGELTVADLAERTGEPASSLYRLLATMQKIGWVEDGSRRGMTRLGLDFVRLGAKLEAQLDLRELARPELEKLHMITGQTAFLCIRRGLSAVCIDRIDGIDVQIHNLRLGESMPLGQGAAPRAILAFESTEVVERYLRELPEDELFGPVAKSAMELRELLRETASAGVAVAHSDWGQGIGGVGAPIFNHKGAVVGALSVSGQTHRVFTSDHDPVRLVTDAAATVSRALGAIPREDLMEPVAESRIA</sequence>
<evidence type="ECO:0000313" key="4">
    <source>
        <dbReference type="EMBL" id="MBU8864820.1"/>
    </source>
</evidence>
<dbReference type="PROSITE" id="PS51077">
    <property type="entry name" value="HTH_ICLR"/>
    <property type="match status" value="1"/>
</dbReference>
<gene>
    <name evidence="4" type="ORF">KSW38_00725</name>
</gene>
<protein>
    <submittedName>
        <fullName evidence="4">IclR family transcriptional regulator</fullName>
    </submittedName>
</protein>
<feature type="domain" description="IclR-ED" evidence="3">
    <location>
        <begin position="73"/>
        <end position="255"/>
    </location>
</feature>
<dbReference type="PANTHER" id="PTHR30136:SF24">
    <property type="entry name" value="HTH-TYPE TRANSCRIPTIONAL REPRESSOR ALLR"/>
    <property type="match status" value="1"/>
</dbReference>
<name>A0ABS6I0A1_9MICC</name>
<dbReference type="Proteomes" id="UP000824166">
    <property type="component" value="Unassembled WGS sequence"/>
</dbReference>
<evidence type="ECO:0000313" key="5">
    <source>
        <dbReference type="Proteomes" id="UP000824166"/>
    </source>
</evidence>
<dbReference type="EMBL" id="JAHOPC010000001">
    <property type="protein sequence ID" value="MBU8864820.1"/>
    <property type="molecule type" value="Genomic_DNA"/>
</dbReference>
<reference evidence="4 5" key="1">
    <citation type="submission" date="2021-06" db="EMBL/GenBank/DDBJ databases">
        <authorList>
            <person name="Jeong J.W."/>
        </authorList>
    </citation>
    <scope>NUCLEOTIDE SEQUENCE [LARGE SCALE GENOMIC DNA]</scope>
    <source>
        <strain evidence="4 5">MMS21-TAE1-1</strain>
    </source>
</reference>
<feature type="domain" description="HTH iclR-type" evidence="2">
    <location>
        <begin position="11"/>
        <end position="72"/>
    </location>
</feature>
<dbReference type="RefSeq" id="WP_216921511.1">
    <property type="nucleotide sequence ID" value="NZ_JAHOPC010000001.1"/>
</dbReference>